<dbReference type="GO" id="GO:0003725">
    <property type="term" value="F:double-stranded RNA binding"/>
    <property type="evidence" value="ECO:0007669"/>
    <property type="project" value="TreeGrafter"/>
</dbReference>
<evidence type="ECO:0000259" key="9">
    <source>
        <dbReference type="PROSITE" id="PS50137"/>
    </source>
</evidence>
<evidence type="ECO:0000256" key="6">
    <source>
        <dbReference type="ARBA" id="ARBA00022801"/>
    </source>
</evidence>
<dbReference type="PROSITE" id="PS50142">
    <property type="entry name" value="RNASE_3_2"/>
    <property type="match status" value="1"/>
</dbReference>
<keyword evidence="8" id="KW-0479">Metal-binding</keyword>
<evidence type="ECO:0000256" key="1">
    <source>
        <dbReference type="ARBA" id="ARBA00000109"/>
    </source>
</evidence>
<evidence type="ECO:0000256" key="3">
    <source>
        <dbReference type="ARBA" id="ARBA00022664"/>
    </source>
</evidence>
<evidence type="ECO:0000256" key="2">
    <source>
        <dbReference type="ARBA" id="ARBA00010183"/>
    </source>
</evidence>
<feature type="binding site" evidence="8">
    <location>
        <position position="61"/>
    </location>
    <ligand>
        <name>Mg(2+)</name>
        <dbReference type="ChEBI" id="CHEBI:18420"/>
    </ligand>
</feature>
<dbReference type="GO" id="GO:0006397">
    <property type="term" value="P:mRNA processing"/>
    <property type="evidence" value="ECO:0007669"/>
    <property type="project" value="UniProtKB-UniRule"/>
</dbReference>
<dbReference type="Proteomes" id="UP000636004">
    <property type="component" value="Unassembled WGS sequence"/>
</dbReference>
<dbReference type="InterPro" id="IPR000999">
    <property type="entry name" value="RNase_III_dom"/>
</dbReference>
<comment type="subunit">
    <text evidence="8">Homodimer.</text>
</comment>
<proteinExistence type="inferred from homology"/>
<keyword evidence="6 8" id="KW-0378">Hydrolase</keyword>
<dbReference type="CDD" id="cd00593">
    <property type="entry name" value="RIBOc"/>
    <property type="match status" value="1"/>
</dbReference>
<keyword evidence="8" id="KW-0963">Cytoplasm</keyword>
<keyword evidence="12" id="KW-1185">Reference proteome</keyword>
<dbReference type="Gene3D" id="1.10.1520.10">
    <property type="entry name" value="Ribonuclease III domain"/>
    <property type="match status" value="1"/>
</dbReference>
<keyword evidence="8" id="KW-0698">rRNA processing</keyword>
<dbReference type="SMART" id="SM00358">
    <property type="entry name" value="DSRM"/>
    <property type="match status" value="1"/>
</dbReference>
<dbReference type="PROSITE" id="PS50137">
    <property type="entry name" value="DS_RBD"/>
    <property type="match status" value="1"/>
</dbReference>
<keyword evidence="3 8" id="KW-0507">mRNA processing</keyword>
<dbReference type="EMBL" id="BMWZ01000002">
    <property type="protein sequence ID" value="GGZ74878.1"/>
    <property type="molecule type" value="Genomic_DNA"/>
</dbReference>
<dbReference type="GO" id="GO:0046872">
    <property type="term" value="F:metal ion binding"/>
    <property type="evidence" value="ECO:0007669"/>
    <property type="project" value="UniProtKB-KW"/>
</dbReference>
<gene>
    <name evidence="8 11" type="primary">rnc</name>
    <name evidence="11" type="ORF">GCM10007028_10340</name>
</gene>
<organism evidence="11 12">
    <name type="scientific">Algibacter mikhailovii</name>
    <dbReference type="NCBI Taxonomy" id="425498"/>
    <lineage>
        <taxon>Bacteria</taxon>
        <taxon>Pseudomonadati</taxon>
        <taxon>Bacteroidota</taxon>
        <taxon>Flavobacteriia</taxon>
        <taxon>Flavobacteriales</taxon>
        <taxon>Flavobacteriaceae</taxon>
        <taxon>Algibacter</taxon>
    </lineage>
</organism>
<dbReference type="InterPro" id="IPR036389">
    <property type="entry name" value="RNase_III_sf"/>
</dbReference>
<feature type="active site" evidence="8">
    <location>
        <position position="133"/>
    </location>
</feature>
<evidence type="ECO:0000313" key="11">
    <source>
        <dbReference type="EMBL" id="GGZ74878.1"/>
    </source>
</evidence>
<dbReference type="GO" id="GO:0006364">
    <property type="term" value="P:rRNA processing"/>
    <property type="evidence" value="ECO:0007669"/>
    <property type="project" value="UniProtKB-UniRule"/>
</dbReference>
<keyword evidence="4 8" id="KW-0540">Nuclease</keyword>
<dbReference type="HAMAP" id="MF_00104">
    <property type="entry name" value="RNase_III"/>
    <property type="match status" value="1"/>
</dbReference>
<comment type="caution">
    <text evidence="11">The sequence shown here is derived from an EMBL/GenBank/DDBJ whole genome shotgun (WGS) entry which is preliminary data.</text>
</comment>
<comment type="similarity">
    <text evidence="2">Belongs to the ribonuclease III family.</text>
</comment>
<feature type="active site" evidence="8">
    <location>
        <position position="65"/>
    </location>
</feature>
<feature type="binding site" evidence="8">
    <location>
        <position position="133"/>
    </location>
    <ligand>
        <name>Mg(2+)</name>
        <dbReference type="ChEBI" id="CHEBI:18420"/>
    </ligand>
</feature>
<feature type="domain" description="DRBM" evidence="9">
    <location>
        <begin position="172"/>
        <end position="240"/>
    </location>
</feature>
<dbReference type="SMART" id="SM00535">
    <property type="entry name" value="RIBOc"/>
    <property type="match status" value="1"/>
</dbReference>
<evidence type="ECO:0000313" key="12">
    <source>
        <dbReference type="Proteomes" id="UP000636004"/>
    </source>
</evidence>
<name>A0A918QW45_9FLAO</name>
<dbReference type="Gene3D" id="3.30.160.20">
    <property type="match status" value="1"/>
</dbReference>
<dbReference type="SUPFAM" id="SSF54768">
    <property type="entry name" value="dsRNA-binding domain-like"/>
    <property type="match status" value="1"/>
</dbReference>
<evidence type="ECO:0000256" key="8">
    <source>
        <dbReference type="HAMAP-Rule" id="MF_00104"/>
    </source>
</evidence>
<feature type="binding site" evidence="8">
    <location>
        <position position="130"/>
    </location>
    <ligand>
        <name>Mg(2+)</name>
        <dbReference type="ChEBI" id="CHEBI:18420"/>
    </ligand>
</feature>
<dbReference type="GO" id="GO:0008033">
    <property type="term" value="P:tRNA processing"/>
    <property type="evidence" value="ECO:0007669"/>
    <property type="project" value="UniProtKB-KW"/>
</dbReference>
<dbReference type="NCBIfam" id="TIGR02191">
    <property type="entry name" value="RNaseIII"/>
    <property type="match status" value="1"/>
</dbReference>
<evidence type="ECO:0000256" key="4">
    <source>
        <dbReference type="ARBA" id="ARBA00022722"/>
    </source>
</evidence>
<keyword evidence="7 8" id="KW-0694">RNA-binding</keyword>
<dbReference type="EC" id="3.1.26.3" evidence="8"/>
<evidence type="ECO:0000256" key="7">
    <source>
        <dbReference type="ARBA" id="ARBA00022884"/>
    </source>
</evidence>
<sequence length="246" mass="28452">MKNIRNILNSRFKRNGNFFMQLTEILGFKPKEIKFYKKAFTHRSMNVRDGKGNPFNYERLEFLGDAMLSSVIASHLYLEVPSGDEGYLTKMRSKIVSREHLNELGKGLKLIDWVDSKIPSGQFGENIHGNLFEALIGAIFLDRGYKYCEKFINSRVIIPYVDIETLEGKVISYKSLLIEWCQKEKKTFNYNVYEDTGNDDVKHFSVKLSIDDKVIAKGRATSKKKAEEKASKRAFFAFQSRISQMK</sequence>
<keyword evidence="5 8" id="KW-0255">Endonuclease</keyword>
<dbReference type="RefSeq" id="WP_189359711.1">
    <property type="nucleotide sequence ID" value="NZ_BMWZ01000002.1"/>
</dbReference>
<dbReference type="PROSITE" id="PS00517">
    <property type="entry name" value="RNASE_3_1"/>
    <property type="match status" value="1"/>
</dbReference>
<evidence type="ECO:0000256" key="5">
    <source>
        <dbReference type="ARBA" id="ARBA00022759"/>
    </source>
</evidence>
<feature type="domain" description="RNase III" evidence="10">
    <location>
        <begin position="19"/>
        <end position="144"/>
    </location>
</feature>
<dbReference type="GO" id="GO:0005737">
    <property type="term" value="C:cytoplasm"/>
    <property type="evidence" value="ECO:0007669"/>
    <property type="project" value="UniProtKB-SubCell"/>
</dbReference>
<dbReference type="AlphaFoldDB" id="A0A918QW45"/>
<dbReference type="PANTHER" id="PTHR11207:SF0">
    <property type="entry name" value="RIBONUCLEASE 3"/>
    <property type="match status" value="1"/>
</dbReference>
<dbReference type="InterPro" id="IPR014720">
    <property type="entry name" value="dsRBD_dom"/>
</dbReference>
<dbReference type="GO" id="GO:0019843">
    <property type="term" value="F:rRNA binding"/>
    <property type="evidence" value="ECO:0007669"/>
    <property type="project" value="UniProtKB-KW"/>
</dbReference>
<dbReference type="SUPFAM" id="SSF69065">
    <property type="entry name" value="RNase III domain-like"/>
    <property type="match status" value="1"/>
</dbReference>
<keyword evidence="8" id="KW-0460">Magnesium</keyword>
<accession>A0A918QW45</accession>
<dbReference type="Pfam" id="PF00035">
    <property type="entry name" value="dsrm"/>
    <property type="match status" value="1"/>
</dbReference>
<reference evidence="11" key="1">
    <citation type="journal article" date="2014" name="Int. J. Syst. Evol. Microbiol.">
        <title>Complete genome sequence of Corynebacterium casei LMG S-19264T (=DSM 44701T), isolated from a smear-ripened cheese.</title>
        <authorList>
            <consortium name="US DOE Joint Genome Institute (JGI-PGF)"/>
            <person name="Walter F."/>
            <person name="Albersmeier A."/>
            <person name="Kalinowski J."/>
            <person name="Ruckert C."/>
        </authorList>
    </citation>
    <scope>NUCLEOTIDE SEQUENCE</scope>
    <source>
        <strain evidence="11">KCTC 12710</strain>
    </source>
</reference>
<dbReference type="GO" id="GO:0010468">
    <property type="term" value="P:regulation of gene expression"/>
    <property type="evidence" value="ECO:0007669"/>
    <property type="project" value="TreeGrafter"/>
</dbReference>
<evidence type="ECO:0000259" key="10">
    <source>
        <dbReference type="PROSITE" id="PS50142"/>
    </source>
</evidence>
<dbReference type="InterPro" id="IPR011907">
    <property type="entry name" value="RNase_III"/>
</dbReference>
<keyword evidence="8" id="KW-0699">rRNA-binding</keyword>
<reference evidence="11" key="2">
    <citation type="submission" date="2020-09" db="EMBL/GenBank/DDBJ databases">
        <authorList>
            <person name="Sun Q."/>
            <person name="Kim S."/>
        </authorList>
    </citation>
    <scope>NUCLEOTIDE SEQUENCE</scope>
    <source>
        <strain evidence="11">KCTC 12710</strain>
    </source>
</reference>
<dbReference type="Pfam" id="PF14622">
    <property type="entry name" value="Ribonucleas_3_3"/>
    <property type="match status" value="1"/>
</dbReference>
<comment type="subcellular location">
    <subcellularLocation>
        <location evidence="8">Cytoplasm</location>
    </subcellularLocation>
</comment>
<protein>
    <recommendedName>
        <fullName evidence="8">Ribonuclease 3</fullName>
        <ecNumber evidence="8">3.1.26.3</ecNumber>
    </recommendedName>
    <alternativeName>
        <fullName evidence="8">Ribonuclease III</fullName>
        <shortName evidence="8">RNase III</shortName>
    </alternativeName>
</protein>
<comment type="function">
    <text evidence="8">Digests double-stranded RNA. Involved in the processing of primary rRNA transcript to yield the immediate precursors to the large and small rRNAs (23S and 16S). Processes some mRNAs, and tRNAs when they are encoded in the rRNA operon. Processes pre-crRNA and tracrRNA of type II CRISPR loci if present in the organism.</text>
</comment>
<comment type="cofactor">
    <cofactor evidence="8">
        <name>Mg(2+)</name>
        <dbReference type="ChEBI" id="CHEBI:18420"/>
    </cofactor>
</comment>
<keyword evidence="8" id="KW-0819">tRNA processing</keyword>
<dbReference type="PANTHER" id="PTHR11207">
    <property type="entry name" value="RIBONUCLEASE III"/>
    <property type="match status" value="1"/>
</dbReference>
<dbReference type="GO" id="GO:0004525">
    <property type="term" value="F:ribonuclease III activity"/>
    <property type="evidence" value="ECO:0007669"/>
    <property type="project" value="UniProtKB-UniRule"/>
</dbReference>
<comment type="catalytic activity">
    <reaction evidence="1 8">
        <text>Endonucleolytic cleavage to 5'-phosphomonoester.</text>
        <dbReference type="EC" id="3.1.26.3"/>
    </reaction>
</comment>